<comment type="caution">
    <text evidence="2">The sequence shown here is derived from an EMBL/GenBank/DDBJ whole genome shotgun (WGS) entry which is preliminary data.</text>
</comment>
<dbReference type="EMBL" id="JBHSFW010000001">
    <property type="protein sequence ID" value="MFC4617758.1"/>
    <property type="molecule type" value="Genomic_DNA"/>
</dbReference>
<accession>A0ABV9GIN9</accession>
<reference evidence="3" key="1">
    <citation type="journal article" date="2019" name="Int. J. Syst. Evol. Microbiol.">
        <title>The Global Catalogue of Microorganisms (GCM) 10K type strain sequencing project: providing services to taxonomists for standard genome sequencing and annotation.</title>
        <authorList>
            <consortium name="The Broad Institute Genomics Platform"/>
            <consortium name="The Broad Institute Genome Sequencing Center for Infectious Disease"/>
            <person name="Wu L."/>
            <person name="Ma J."/>
        </authorList>
    </citation>
    <scope>NUCLEOTIDE SEQUENCE [LARGE SCALE GENOMIC DNA]</scope>
    <source>
        <strain evidence="3">CGMCC 1.16306</strain>
    </source>
</reference>
<evidence type="ECO:0000313" key="3">
    <source>
        <dbReference type="Proteomes" id="UP001596022"/>
    </source>
</evidence>
<keyword evidence="1" id="KW-0732">Signal</keyword>
<gene>
    <name evidence="2" type="ORF">ACFO4N_03340</name>
</gene>
<protein>
    <submittedName>
        <fullName evidence="2">Uncharacterized protein</fullName>
    </submittedName>
</protein>
<sequence length="184" mass="20487">MKFTSRLCACLVISICIFCLSGKEAHLFDPSSDVYESQPVPLLSTLIRTSDAILYGSVGSVIQEYHTGKRVRNGELVNTLQKIQVLQSFKGRATRPIELITTGVEPMPRPSDPLNQRFPGALAEGQYIFFLKKIPGSSLYQLNGGPQGFYPLINGRTISLYGTGFQTLNQRTVAEFWRVLHAFQ</sequence>
<dbReference type="RefSeq" id="WP_376844785.1">
    <property type="nucleotide sequence ID" value="NZ_JBHSFW010000001.1"/>
</dbReference>
<dbReference type="Proteomes" id="UP001596022">
    <property type="component" value="Unassembled WGS sequence"/>
</dbReference>
<evidence type="ECO:0000256" key="1">
    <source>
        <dbReference type="SAM" id="SignalP"/>
    </source>
</evidence>
<proteinExistence type="predicted"/>
<feature type="signal peptide" evidence="1">
    <location>
        <begin position="1"/>
        <end position="25"/>
    </location>
</feature>
<organism evidence="2 3">
    <name type="scientific">Camelliibacillus cellulosilyticus</name>
    <dbReference type="NCBI Taxonomy" id="2174486"/>
    <lineage>
        <taxon>Bacteria</taxon>
        <taxon>Bacillati</taxon>
        <taxon>Bacillota</taxon>
        <taxon>Bacilli</taxon>
        <taxon>Bacillales</taxon>
        <taxon>Sporolactobacillaceae</taxon>
        <taxon>Camelliibacillus</taxon>
    </lineage>
</organism>
<evidence type="ECO:0000313" key="2">
    <source>
        <dbReference type="EMBL" id="MFC4617758.1"/>
    </source>
</evidence>
<keyword evidence="3" id="KW-1185">Reference proteome</keyword>
<name>A0ABV9GIN9_9BACL</name>
<feature type="chain" id="PRO_5045337930" evidence="1">
    <location>
        <begin position="26"/>
        <end position="184"/>
    </location>
</feature>